<name>A0ABN1BNV7_9BACI</name>
<proteinExistence type="predicted"/>
<evidence type="ECO:0000313" key="1">
    <source>
        <dbReference type="EMBL" id="GAA0501441.1"/>
    </source>
</evidence>
<evidence type="ECO:0000313" key="2">
    <source>
        <dbReference type="Proteomes" id="UP001500880"/>
    </source>
</evidence>
<reference evidence="1 2" key="1">
    <citation type="journal article" date="2019" name="Int. J. Syst. Evol. Microbiol.">
        <title>The Global Catalogue of Microorganisms (GCM) 10K type strain sequencing project: providing services to taxonomists for standard genome sequencing and annotation.</title>
        <authorList>
            <consortium name="The Broad Institute Genomics Platform"/>
            <consortium name="The Broad Institute Genome Sequencing Center for Infectious Disease"/>
            <person name="Wu L."/>
            <person name="Ma J."/>
        </authorList>
    </citation>
    <scope>NUCLEOTIDE SEQUENCE [LARGE SCALE GENOMIC DNA]</scope>
    <source>
        <strain evidence="1 2">JCM 12389</strain>
    </source>
</reference>
<comment type="caution">
    <text evidence="1">The sequence shown here is derived from an EMBL/GenBank/DDBJ whole genome shotgun (WGS) entry which is preliminary data.</text>
</comment>
<dbReference type="EMBL" id="BAAADO010000007">
    <property type="protein sequence ID" value="GAA0501441.1"/>
    <property type="molecule type" value="Genomic_DNA"/>
</dbReference>
<gene>
    <name evidence="1" type="ORF">GCM10008986_31120</name>
</gene>
<protein>
    <submittedName>
        <fullName evidence="1">Uncharacterized protein</fullName>
    </submittedName>
</protein>
<accession>A0ABN1BNV7</accession>
<dbReference type="Proteomes" id="UP001500880">
    <property type="component" value="Unassembled WGS sequence"/>
</dbReference>
<organism evidence="1 2">
    <name type="scientific">Salinibacillus aidingensis</name>
    <dbReference type="NCBI Taxonomy" id="237684"/>
    <lineage>
        <taxon>Bacteria</taxon>
        <taxon>Bacillati</taxon>
        <taxon>Bacillota</taxon>
        <taxon>Bacilli</taxon>
        <taxon>Bacillales</taxon>
        <taxon>Bacillaceae</taxon>
        <taxon>Salinibacillus</taxon>
    </lineage>
</organism>
<keyword evidence="2" id="KW-1185">Reference proteome</keyword>
<sequence length="52" mass="5646">MKKVIAILFLSIFIVCVALYVGMKANLNNVIENVLAHNPEAIKVESTLGGMD</sequence>